<dbReference type="InterPro" id="IPR052703">
    <property type="entry name" value="Aromatic_CoA_ox/epox"/>
</dbReference>
<name>A0ABS4UZV1_9ACTN</name>
<dbReference type="Gene3D" id="1.20.1260.10">
    <property type="match status" value="1"/>
</dbReference>
<protein>
    <submittedName>
        <fullName evidence="4">Phenylacetate-CoA oxygenase PaaJ subunit</fullName>
    </submittedName>
</protein>
<dbReference type="InterPro" id="IPR012347">
    <property type="entry name" value="Ferritin-like"/>
</dbReference>
<dbReference type="InterPro" id="IPR009078">
    <property type="entry name" value="Ferritin-like_SF"/>
</dbReference>
<organism evidence="4 5">
    <name type="scientific">Kribbella aluminosa</name>
    <dbReference type="NCBI Taxonomy" id="416017"/>
    <lineage>
        <taxon>Bacteria</taxon>
        <taxon>Bacillati</taxon>
        <taxon>Actinomycetota</taxon>
        <taxon>Actinomycetes</taxon>
        <taxon>Propionibacteriales</taxon>
        <taxon>Kribbellaceae</taxon>
        <taxon>Kribbella</taxon>
    </lineage>
</organism>
<dbReference type="EMBL" id="JAGINT010000002">
    <property type="protein sequence ID" value="MBP2357152.1"/>
    <property type="molecule type" value="Genomic_DNA"/>
</dbReference>
<feature type="domain" description="PaaD zinc beta ribbon" evidence="3">
    <location>
        <begin position="378"/>
        <end position="417"/>
    </location>
</feature>
<dbReference type="InterPro" id="IPR002744">
    <property type="entry name" value="MIP18-like"/>
</dbReference>
<dbReference type="PANTHER" id="PTHR30458">
    <property type="entry name" value="PHENYLACETIC ACID DEGRADATION PROTEIN PAA"/>
    <property type="match status" value="1"/>
</dbReference>
<evidence type="ECO:0000313" key="4">
    <source>
        <dbReference type="EMBL" id="MBP2357152.1"/>
    </source>
</evidence>
<dbReference type="Gene3D" id="3.30.300.130">
    <property type="entry name" value="Fe-S cluster assembly (FSCA)"/>
    <property type="match status" value="1"/>
</dbReference>
<dbReference type="PANTHER" id="PTHR30458:SF0">
    <property type="entry name" value="1,2-PHENYLACETYL-COA EPOXIDASE, SUBUNIT C"/>
    <property type="match status" value="1"/>
</dbReference>
<reference evidence="4 5" key="1">
    <citation type="submission" date="2021-03" db="EMBL/GenBank/DDBJ databases">
        <title>Sequencing the genomes of 1000 actinobacteria strains.</title>
        <authorList>
            <person name="Klenk H.-P."/>
        </authorList>
    </citation>
    <scope>NUCLEOTIDE SEQUENCE [LARGE SCALE GENOMIC DNA]</scope>
    <source>
        <strain evidence="4 5">DSM 18824</strain>
    </source>
</reference>
<dbReference type="Pfam" id="PF23451">
    <property type="entry name" value="Zn_ribbon_PaaD"/>
    <property type="match status" value="1"/>
</dbReference>
<dbReference type="SUPFAM" id="SSF47240">
    <property type="entry name" value="Ferritin-like"/>
    <property type="match status" value="1"/>
</dbReference>
<dbReference type="InterPro" id="IPR007814">
    <property type="entry name" value="PaaA_PaaC"/>
</dbReference>
<gene>
    <name evidence="4" type="ORF">JOF29_008262</name>
</gene>
<accession>A0ABS4UZV1</accession>
<dbReference type="SUPFAM" id="SSF117916">
    <property type="entry name" value="Fe-S cluster assembly (FSCA) domain-like"/>
    <property type="match status" value="1"/>
</dbReference>
<dbReference type="NCBIfam" id="TIGR02158">
    <property type="entry name" value="PA_CoA_Oxy3"/>
    <property type="match status" value="1"/>
</dbReference>
<dbReference type="Pfam" id="PF01883">
    <property type="entry name" value="FeS_assembly_P"/>
    <property type="match status" value="1"/>
</dbReference>
<dbReference type="Proteomes" id="UP000755585">
    <property type="component" value="Unassembled WGS sequence"/>
</dbReference>
<dbReference type="InterPro" id="IPR034904">
    <property type="entry name" value="FSCA_dom_sf"/>
</dbReference>
<comment type="caution">
    <text evidence="4">The sequence shown here is derived from an EMBL/GenBank/DDBJ whole genome shotgun (WGS) entry which is preliminary data.</text>
</comment>
<dbReference type="InterPro" id="IPR011882">
    <property type="entry name" value="PaaC"/>
</dbReference>
<dbReference type="Pfam" id="PF05138">
    <property type="entry name" value="PaaA_PaaC"/>
    <property type="match status" value="1"/>
</dbReference>
<evidence type="ECO:0000259" key="2">
    <source>
        <dbReference type="Pfam" id="PF01883"/>
    </source>
</evidence>
<feature type="region of interest" description="Disordered" evidence="1">
    <location>
        <begin position="206"/>
        <end position="258"/>
    </location>
</feature>
<dbReference type="RefSeq" id="WP_372446422.1">
    <property type="nucleotide sequence ID" value="NZ_JAGINT010000002.1"/>
</dbReference>
<sequence>MNDLSGYALRLGDDALIAAQRTGEWIASAPQLEEDVALGNIGLDQLGQARSLLQYAGSLTGRTEDELAYFRDEREFRNLLLCELPNGDFAFAMARLLYFATYQHLLYDELRSSADETLAGVAGKAVKEVAYHVDHATQWVLRLGDGTAESHRRMQAALDALWPYTGELFESDALVQRLPVAVDPSALRDSWTDRVLGIIDGSTCERPSSTYQHTGGPRGTPYRTHGLPPRRTPARGAFASGGDMVTDKPLTSEEPRAIGHSSSDARIWEAVGEVTDPEVPVLTIADLGVLRGVRHDGDEVVVTITPTYSGCPAMDLIRHEVELTMDHLGVQGRVETVLSPAWTTDWMSTAGKAKLIEYGIAPPSGHRAVGGPVMLSLSVRCPLCGSPNTSELSRFGSTSCKSLWRCNSCREPFDHFKAI</sequence>
<dbReference type="InterPro" id="IPR011883">
    <property type="entry name" value="PaaD-like"/>
</dbReference>
<dbReference type="NCBIfam" id="TIGR02159">
    <property type="entry name" value="PA_CoA_Oxy4"/>
    <property type="match status" value="1"/>
</dbReference>
<feature type="domain" description="MIP18 family-like" evidence="2">
    <location>
        <begin position="265"/>
        <end position="326"/>
    </location>
</feature>
<keyword evidence="5" id="KW-1185">Reference proteome</keyword>
<proteinExistence type="predicted"/>
<dbReference type="InterPro" id="IPR056572">
    <property type="entry name" value="Zn_ribbon_PaaD"/>
</dbReference>
<evidence type="ECO:0000313" key="5">
    <source>
        <dbReference type="Proteomes" id="UP000755585"/>
    </source>
</evidence>
<evidence type="ECO:0000256" key="1">
    <source>
        <dbReference type="SAM" id="MobiDB-lite"/>
    </source>
</evidence>
<evidence type="ECO:0000259" key="3">
    <source>
        <dbReference type="Pfam" id="PF23451"/>
    </source>
</evidence>